<keyword evidence="1" id="KW-0732">Signal</keyword>
<keyword evidence="4" id="KW-1185">Reference proteome</keyword>
<dbReference type="RefSeq" id="WP_187057397.1">
    <property type="nucleotide sequence ID" value="NZ_CP060412.1"/>
</dbReference>
<organism evidence="3 4">
    <name type="scientific">Dyella telluris</name>
    <dbReference type="NCBI Taxonomy" id="2763498"/>
    <lineage>
        <taxon>Bacteria</taxon>
        <taxon>Pseudomonadati</taxon>
        <taxon>Pseudomonadota</taxon>
        <taxon>Gammaproteobacteria</taxon>
        <taxon>Lysobacterales</taxon>
        <taxon>Rhodanobacteraceae</taxon>
        <taxon>Dyella</taxon>
    </lineage>
</organism>
<gene>
    <name evidence="3" type="ORF">H8F01_01815</name>
</gene>
<reference evidence="3 4" key="1">
    <citation type="submission" date="2020-08" db="EMBL/GenBank/DDBJ databases">
        <title>Dyella sp. G9 isolated from forest soil.</title>
        <authorList>
            <person name="Fu J."/>
            <person name="Qiu L."/>
        </authorList>
    </citation>
    <scope>NUCLEOTIDE SEQUENCE [LARGE SCALE GENOMIC DNA]</scope>
    <source>
        <strain evidence="3 4">G9</strain>
    </source>
</reference>
<dbReference type="Gene3D" id="2.40.128.520">
    <property type="match status" value="1"/>
</dbReference>
<evidence type="ECO:0000313" key="4">
    <source>
        <dbReference type="Proteomes" id="UP000515873"/>
    </source>
</evidence>
<dbReference type="Proteomes" id="UP000515873">
    <property type="component" value="Chromosome"/>
</dbReference>
<evidence type="ECO:0000256" key="1">
    <source>
        <dbReference type="SAM" id="SignalP"/>
    </source>
</evidence>
<name>A0A7G8Q581_9GAMM</name>
<dbReference type="PANTHER" id="PTHR36919:SF3">
    <property type="entry name" value="BLL5882 PROTEIN"/>
    <property type="match status" value="1"/>
</dbReference>
<protein>
    <submittedName>
        <fullName evidence="3">DUF2147 domain-containing protein</fullName>
    </submittedName>
</protein>
<evidence type="ECO:0000313" key="3">
    <source>
        <dbReference type="EMBL" id="QNK01939.1"/>
    </source>
</evidence>
<accession>A0A7G8Q581</accession>
<dbReference type="KEGG" id="dtl:H8F01_01815"/>
<dbReference type="PANTHER" id="PTHR36919">
    <property type="entry name" value="BLR1215 PROTEIN"/>
    <property type="match status" value="1"/>
</dbReference>
<feature type="domain" description="DUF2147" evidence="2">
    <location>
        <begin position="29"/>
        <end position="147"/>
    </location>
</feature>
<feature type="signal peptide" evidence="1">
    <location>
        <begin position="1"/>
        <end position="22"/>
    </location>
</feature>
<proteinExistence type="predicted"/>
<dbReference type="AlphaFoldDB" id="A0A7G8Q581"/>
<feature type="chain" id="PRO_5028887807" evidence="1">
    <location>
        <begin position="23"/>
        <end position="149"/>
    </location>
</feature>
<sequence length="149" mass="16193">MKSLLRTAIVAGLLLGAGSVFAAEVTPVGTWKTIDDETGKPKSIVKITDEGGELKATVVEVLQSDDGPHPICKNCDGERKDKPIEGMNIMWGVHKDGDTVWDGGKILDPKTGKVYKVKLQPSEDGSKLTVRGYIGFSLLGRSQEWQRQQ</sequence>
<dbReference type="EMBL" id="CP060412">
    <property type="protein sequence ID" value="QNK01939.1"/>
    <property type="molecule type" value="Genomic_DNA"/>
</dbReference>
<dbReference type="Pfam" id="PF09917">
    <property type="entry name" value="DUF2147"/>
    <property type="match status" value="1"/>
</dbReference>
<dbReference type="PROSITE" id="PS50231">
    <property type="entry name" value="RICIN_B_LECTIN"/>
    <property type="match status" value="1"/>
</dbReference>
<evidence type="ECO:0000259" key="2">
    <source>
        <dbReference type="Pfam" id="PF09917"/>
    </source>
</evidence>
<dbReference type="InterPro" id="IPR019223">
    <property type="entry name" value="DUF2147"/>
</dbReference>